<evidence type="ECO:0000313" key="3">
    <source>
        <dbReference type="Proteomes" id="UP001562425"/>
    </source>
</evidence>
<keyword evidence="1" id="KW-1133">Transmembrane helix</keyword>
<reference evidence="2 3" key="1">
    <citation type="submission" date="2024-05" db="EMBL/GenBank/DDBJ databases">
        <title>Culex pipiens pipiens assembly and annotation.</title>
        <authorList>
            <person name="Alout H."/>
            <person name="Durand T."/>
        </authorList>
    </citation>
    <scope>NUCLEOTIDE SEQUENCE [LARGE SCALE GENOMIC DNA]</scope>
    <source>
        <strain evidence="2">HA-2024</strain>
        <tissue evidence="2">Whole body</tissue>
    </source>
</reference>
<protein>
    <submittedName>
        <fullName evidence="2">Uncharacterized protein</fullName>
    </submittedName>
</protein>
<keyword evidence="1" id="KW-0472">Membrane</keyword>
<accession>A0ABD1D7Z4</accession>
<dbReference type="AlphaFoldDB" id="A0ABD1D7Z4"/>
<keyword evidence="3" id="KW-1185">Reference proteome</keyword>
<feature type="transmembrane region" description="Helical" evidence="1">
    <location>
        <begin position="173"/>
        <end position="195"/>
    </location>
</feature>
<name>A0ABD1D7Z4_CULPP</name>
<evidence type="ECO:0000313" key="2">
    <source>
        <dbReference type="EMBL" id="KAL1395768.1"/>
    </source>
</evidence>
<proteinExistence type="predicted"/>
<dbReference type="EMBL" id="JBEHCU010006996">
    <property type="protein sequence ID" value="KAL1395768.1"/>
    <property type="molecule type" value="Genomic_DNA"/>
</dbReference>
<sequence length="363" mass="40480">MLKGELALSEEQTSDGNSRGIILDLSSSAADSTCIKLYIGTVNTKGTSEIKLTATLMCKSISMFYSTYFKLVHDNRTGHLQCIRPYYERTDSCTSFPENRLRLTANDSSFVVENVDPDGELIGRSSFLTQNESENWVPRCNCRAFESMLQRYDECVWKLHTKRDPLVVAQLNMAYGVAAIFVTIFVITVLPLILLQLKILAATSFEPACVLADCSMPSSDPNLANCPVELLERSRLFRHQKQSPQTNSQGSILSVSNSVANPDCLQLSTVISENQTKLSVIVECAVNEDGSSSSFTFIFELIWSPLREQIKCLLPHRNNTNACTQDRIALSVFDSGIMVGDFNRTGARVGRREHSLKRKKSMM</sequence>
<evidence type="ECO:0000256" key="1">
    <source>
        <dbReference type="SAM" id="Phobius"/>
    </source>
</evidence>
<organism evidence="2 3">
    <name type="scientific">Culex pipiens pipiens</name>
    <name type="common">Northern house mosquito</name>
    <dbReference type="NCBI Taxonomy" id="38569"/>
    <lineage>
        <taxon>Eukaryota</taxon>
        <taxon>Metazoa</taxon>
        <taxon>Ecdysozoa</taxon>
        <taxon>Arthropoda</taxon>
        <taxon>Hexapoda</taxon>
        <taxon>Insecta</taxon>
        <taxon>Pterygota</taxon>
        <taxon>Neoptera</taxon>
        <taxon>Endopterygota</taxon>
        <taxon>Diptera</taxon>
        <taxon>Nematocera</taxon>
        <taxon>Culicoidea</taxon>
        <taxon>Culicidae</taxon>
        <taxon>Culicinae</taxon>
        <taxon>Culicini</taxon>
        <taxon>Culex</taxon>
        <taxon>Culex</taxon>
    </lineage>
</organism>
<keyword evidence="1" id="KW-0812">Transmembrane</keyword>
<gene>
    <name evidence="2" type="ORF">pipiens_011000</name>
</gene>
<comment type="caution">
    <text evidence="2">The sequence shown here is derived from an EMBL/GenBank/DDBJ whole genome shotgun (WGS) entry which is preliminary data.</text>
</comment>
<dbReference type="Proteomes" id="UP001562425">
    <property type="component" value="Unassembled WGS sequence"/>
</dbReference>